<keyword evidence="3" id="KW-0687">Ribonucleoprotein</keyword>
<dbReference type="PANTHER" id="PTHR21393">
    <property type="entry name" value="MITOCHONDRIAL 28S RIBOSOMAL PROTEIN S27"/>
    <property type="match status" value="1"/>
</dbReference>
<keyword evidence="2" id="KW-0175">Coiled coil</keyword>
<dbReference type="OrthoDB" id="19830at2759"/>
<accession>A0A2S2QVE7</accession>
<evidence type="ECO:0000256" key="1">
    <source>
        <dbReference type="ARBA" id="ARBA00004173"/>
    </source>
</evidence>
<gene>
    <name evidence="3" type="primary">MRPS27</name>
    <name evidence="5" type="synonym">LOC112686788</name>
    <name evidence="3" type="ORF">g.142096</name>
</gene>
<dbReference type="GO" id="GO:0005739">
    <property type="term" value="C:mitochondrion"/>
    <property type="evidence" value="ECO:0007669"/>
    <property type="project" value="UniProtKB-SubCell"/>
</dbReference>
<proteinExistence type="predicted"/>
<dbReference type="EMBL" id="GGMS01012267">
    <property type="protein sequence ID" value="MBY81470.1"/>
    <property type="molecule type" value="Transcribed_RNA"/>
</dbReference>
<dbReference type="RefSeq" id="XP_025415000.1">
    <property type="nucleotide sequence ID" value="XM_025559215.1"/>
</dbReference>
<sequence>MFSIKKSLLTSLTARQLRRTRSFLTDAYQCNEIWQERMNCSLLKKVEPEMLYHKLSSMLDNDKKQINAIDLDIFANSLTDKTYLEELEDLIYKFRLSAQAGTLLPSTHHAVIRLFLITNNTEDLIRILKDRLNYGIFPDYYLCNLMMDKFIKENNFRNAAVIASNQMLQEELDNDITKTMGLYSCLKYIINPCDWEDLKVNTEEKDNDEEETRVRVHFLRNPYFDNHFDLTDGDHLVGKTMLKISKTDNTVKGNSFKTIGLAYYNLWNELADHLEKLKGPVYSETVELVISAIDKRAPENSENLKDTISKLKIENKSLTEETENAVVEAVNKNEEKEIQLQKKIYKEYESFRREELQRYMEHLNKMKRLEKVKQVKQELKEKEQLLLFFDNEHKHDLVNEEKIKRMKKKVAIVKSPKEDLTYIPPEIRKPGFKRD</sequence>
<comment type="subcellular location">
    <subcellularLocation>
        <location evidence="1">Mitochondrion</location>
    </subcellularLocation>
</comment>
<evidence type="ECO:0000313" key="5">
    <source>
        <dbReference type="RefSeq" id="XP_025415000.1"/>
    </source>
</evidence>
<protein>
    <submittedName>
        <fullName evidence="3 5">28S ribosomal protein S27</fullName>
    </submittedName>
</protein>
<dbReference type="GO" id="GO:0005840">
    <property type="term" value="C:ribosome"/>
    <property type="evidence" value="ECO:0007669"/>
    <property type="project" value="UniProtKB-KW"/>
</dbReference>
<evidence type="ECO:0000313" key="4">
    <source>
        <dbReference type="Proteomes" id="UP000694846"/>
    </source>
</evidence>
<dbReference type="PANTHER" id="PTHR21393:SF0">
    <property type="entry name" value="SMALL RIBOSOMAL SUBUNIT PROTEIN MS27"/>
    <property type="match status" value="1"/>
</dbReference>
<reference evidence="5" key="2">
    <citation type="submission" date="2025-04" db="UniProtKB">
        <authorList>
            <consortium name="RefSeq"/>
        </authorList>
    </citation>
    <scope>IDENTIFICATION</scope>
    <source>
        <tissue evidence="5">Whole body</tissue>
    </source>
</reference>
<name>A0A2S2QVE7_9HEMI</name>
<keyword evidence="4" id="KW-1185">Reference proteome</keyword>
<keyword evidence="3" id="KW-0689">Ribosomal protein</keyword>
<evidence type="ECO:0000313" key="3">
    <source>
        <dbReference type="EMBL" id="MBY81470.1"/>
    </source>
</evidence>
<dbReference type="Proteomes" id="UP000694846">
    <property type="component" value="Unplaced"/>
</dbReference>
<dbReference type="InterPro" id="IPR019266">
    <property type="entry name" value="Ribosomal_mS27"/>
</dbReference>
<dbReference type="AlphaFoldDB" id="A0A2S2QVE7"/>
<dbReference type="Pfam" id="PF10037">
    <property type="entry name" value="MRP-S27"/>
    <property type="match status" value="1"/>
</dbReference>
<reference evidence="3" key="1">
    <citation type="submission" date="2018-04" db="EMBL/GenBank/DDBJ databases">
        <title>Transcriptome assembly of Sipha flava.</title>
        <authorList>
            <person name="Scully E.D."/>
            <person name="Geib S.M."/>
            <person name="Palmer N.A."/>
            <person name="Koch K."/>
            <person name="Bradshaw J."/>
            <person name="Heng-Moss T."/>
            <person name="Sarath G."/>
        </authorList>
    </citation>
    <scope>NUCLEOTIDE SEQUENCE</scope>
</reference>
<organism evidence="3">
    <name type="scientific">Sipha flava</name>
    <name type="common">yellow sugarcane aphid</name>
    <dbReference type="NCBI Taxonomy" id="143950"/>
    <lineage>
        <taxon>Eukaryota</taxon>
        <taxon>Metazoa</taxon>
        <taxon>Ecdysozoa</taxon>
        <taxon>Arthropoda</taxon>
        <taxon>Hexapoda</taxon>
        <taxon>Insecta</taxon>
        <taxon>Pterygota</taxon>
        <taxon>Neoptera</taxon>
        <taxon>Paraneoptera</taxon>
        <taxon>Hemiptera</taxon>
        <taxon>Sternorrhyncha</taxon>
        <taxon>Aphidomorpha</taxon>
        <taxon>Aphidoidea</taxon>
        <taxon>Aphididae</taxon>
        <taxon>Sipha</taxon>
    </lineage>
</organism>
<dbReference type="InterPro" id="IPR034913">
    <property type="entry name" value="mS27/PTCD2"/>
</dbReference>
<feature type="coiled-coil region" evidence="2">
    <location>
        <begin position="301"/>
        <end position="392"/>
    </location>
</feature>
<evidence type="ECO:0000256" key="2">
    <source>
        <dbReference type="SAM" id="Coils"/>
    </source>
</evidence>